<dbReference type="InterPro" id="IPR015943">
    <property type="entry name" value="WD40/YVTN_repeat-like_dom_sf"/>
</dbReference>
<comment type="caution">
    <text evidence="2">The sequence shown here is derived from an EMBL/GenBank/DDBJ whole genome shotgun (WGS) entry which is preliminary data.</text>
</comment>
<dbReference type="SMART" id="SM00320">
    <property type="entry name" value="WD40"/>
    <property type="match status" value="7"/>
</dbReference>
<dbReference type="InterPro" id="IPR001680">
    <property type="entry name" value="WD40_rpt"/>
</dbReference>
<evidence type="ECO:0000256" key="1">
    <source>
        <dbReference type="PROSITE-ProRule" id="PRU00221"/>
    </source>
</evidence>
<dbReference type="Pfam" id="PF00400">
    <property type="entry name" value="WD40"/>
    <property type="match status" value="6"/>
</dbReference>
<dbReference type="AlphaFoldDB" id="A0A4Z1TDI3"/>
<dbReference type="OrthoDB" id="284782at2759"/>
<organism evidence="2 3">
    <name type="scientific">Giardia muris</name>
    <dbReference type="NCBI Taxonomy" id="5742"/>
    <lineage>
        <taxon>Eukaryota</taxon>
        <taxon>Metamonada</taxon>
        <taxon>Diplomonadida</taxon>
        <taxon>Hexamitidae</taxon>
        <taxon>Giardiinae</taxon>
        <taxon>Giardia</taxon>
    </lineage>
</organism>
<sequence length="348" mass="38250">MTDASLVTDLLVHNDRVWRVRLSPCGTYLVSCSADCTLAIYKLLDGVPSLLQRLTPAPESPSVIRDCAFGPDGQRLFAACYDACIYIYALGDDEEAPFRPLAVIDKAHEKEVKGIAVSRHGTIASCSRDRAVSFWRPCADSLDYECVGLFQAHKEDIKSVVFSPNGQNLVSTSYDNTICTFKRSYNIDDDIEEWMPGGRVESTMDARDCMVDPSAAELSSTLSPQHTVWSASFLHDNSHFVTGDGNGCLRYYAMLGDEVAQLQCNVELHSLQPIYDTYTIDRDIILTCGEDKSICVSKLVAGQITGLLKITDAHDGEVNTICGMRHKGGLYLYSGGDDGRVNTWSVSL</sequence>
<reference evidence="2 3" key="1">
    <citation type="submission" date="2019-05" db="EMBL/GenBank/DDBJ databases">
        <title>The compact genome of Giardia muris reveals important steps in the evolution of intestinal protozoan parasites.</title>
        <authorList>
            <person name="Xu F."/>
            <person name="Jimenez-Gonzalez A."/>
            <person name="Einarsson E."/>
            <person name="Astvaldsson A."/>
            <person name="Peirasmaki D."/>
            <person name="Eckmann L."/>
            <person name="Andersson J.O."/>
            <person name="Svard S.G."/>
            <person name="Jerlstrom-Hultqvist J."/>
        </authorList>
    </citation>
    <scope>NUCLEOTIDE SEQUENCE [LARGE SCALE GENOMIC DNA]</scope>
    <source>
        <strain evidence="2 3">Roberts-Thomson</strain>
    </source>
</reference>
<dbReference type="GO" id="GO:0097361">
    <property type="term" value="C:cytosolic [4Fe-4S] assembly targeting complex"/>
    <property type="evidence" value="ECO:0007669"/>
    <property type="project" value="TreeGrafter"/>
</dbReference>
<gene>
    <name evidence="2" type="ORF">GMRT_12244</name>
</gene>
<proteinExistence type="predicted"/>
<keyword evidence="1" id="KW-0853">WD repeat</keyword>
<feature type="repeat" description="WD" evidence="1">
    <location>
        <begin position="150"/>
        <end position="178"/>
    </location>
</feature>
<name>A0A4Z1TDI3_GIAMU</name>
<dbReference type="PANTHER" id="PTHR19920:SF0">
    <property type="entry name" value="CYTOSOLIC IRON-SULFUR PROTEIN ASSEMBLY PROTEIN CIAO1-RELATED"/>
    <property type="match status" value="1"/>
</dbReference>
<dbReference type="EMBL" id="VDLU01000001">
    <property type="protein sequence ID" value="TNJ30601.1"/>
    <property type="molecule type" value="Genomic_DNA"/>
</dbReference>
<dbReference type="Proteomes" id="UP000315496">
    <property type="component" value="Chromosome 1"/>
</dbReference>
<dbReference type="PROSITE" id="PS50294">
    <property type="entry name" value="WD_REPEATS_REGION"/>
    <property type="match status" value="2"/>
</dbReference>
<evidence type="ECO:0000313" key="3">
    <source>
        <dbReference type="Proteomes" id="UP000315496"/>
    </source>
</evidence>
<dbReference type="VEuPathDB" id="GiardiaDB:GMRT_12244"/>
<protein>
    <submittedName>
        <fullName evidence="2">Cia1</fullName>
    </submittedName>
</protein>
<evidence type="ECO:0000313" key="2">
    <source>
        <dbReference type="EMBL" id="TNJ30601.1"/>
    </source>
</evidence>
<dbReference type="InterPro" id="IPR036322">
    <property type="entry name" value="WD40_repeat_dom_sf"/>
</dbReference>
<dbReference type="Gene3D" id="2.130.10.10">
    <property type="entry name" value="YVTN repeat-like/Quinoprotein amine dehydrogenase"/>
    <property type="match status" value="2"/>
</dbReference>
<dbReference type="PROSITE" id="PS50082">
    <property type="entry name" value="WD_REPEATS_2"/>
    <property type="match status" value="2"/>
</dbReference>
<dbReference type="GO" id="GO:0016226">
    <property type="term" value="P:iron-sulfur cluster assembly"/>
    <property type="evidence" value="ECO:0007669"/>
    <property type="project" value="TreeGrafter"/>
</dbReference>
<dbReference type="SUPFAM" id="SSF50978">
    <property type="entry name" value="WD40 repeat-like"/>
    <property type="match status" value="1"/>
</dbReference>
<keyword evidence="3" id="KW-1185">Reference proteome</keyword>
<feature type="repeat" description="WD" evidence="1">
    <location>
        <begin position="311"/>
        <end position="348"/>
    </location>
</feature>
<accession>A0A4Z1TDI3</accession>
<dbReference type="PANTHER" id="PTHR19920">
    <property type="entry name" value="WD40 PROTEIN CIAO1"/>
    <property type="match status" value="1"/>
</dbReference>